<dbReference type="EMBL" id="JANBQF010000629">
    <property type="protein sequence ID" value="KAJ1999860.1"/>
    <property type="molecule type" value="Genomic_DNA"/>
</dbReference>
<gene>
    <name evidence="3" type="ORF">H4R26_004886</name>
</gene>
<keyword evidence="4" id="KW-1185">Reference proteome</keyword>
<evidence type="ECO:0000256" key="1">
    <source>
        <dbReference type="SAM" id="Coils"/>
    </source>
</evidence>
<name>A0A9W8EGC1_9FUNG</name>
<sequence length="362" mass="39767">MEIANKLARLAAELELDHTWSEAAAAHRSAAQAYNHVESFDYDPVASVALSSLVHKHGRRSEYCERQSERQSSDTRSAGHAPSQTYDTDDNVNPPFAGQAPRAATNQSKHTQSDRSDREFEDFWQYMQSWLANPTAFTRPTIPSGSRAPEVGLTLGGQASGRSIMDSFYLVGPNPEQSASIYGLAAAPSRTATPVVATQLQVLNEADEDSEEVDGIARSEQGNSLPTTLSRQVPSEAFSDSRQQLLEAENHALRKQLVQLSERICVLESAAQENNMLKSSILNFREEFHRHANVVSLPRILEQNLGPQRGQITPADRVASSDDQVRQLESQLQLLQLENAKQVSKIVGHLAKCCGICGACPY</sequence>
<dbReference type="OrthoDB" id="3197614at2759"/>
<feature type="coiled-coil region" evidence="1">
    <location>
        <begin position="243"/>
        <end position="287"/>
    </location>
</feature>
<feature type="coiled-coil region" evidence="1">
    <location>
        <begin position="318"/>
        <end position="345"/>
    </location>
</feature>
<protein>
    <submittedName>
        <fullName evidence="3">Uncharacterized protein</fullName>
    </submittedName>
</protein>
<evidence type="ECO:0000313" key="4">
    <source>
        <dbReference type="Proteomes" id="UP001150907"/>
    </source>
</evidence>
<keyword evidence="1" id="KW-0175">Coiled coil</keyword>
<evidence type="ECO:0000313" key="3">
    <source>
        <dbReference type="EMBL" id="KAJ1999860.1"/>
    </source>
</evidence>
<accession>A0A9W8EGC1</accession>
<organism evidence="3 4">
    <name type="scientific">Coemansia thaxteri</name>
    <dbReference type="NCBI Taxonomy" id="2663907"/>
    <lineage>
        <taxon>Eukaryota</taxon>
        <taxon>Fungi</taxon>
        <taxon>Fungi incertae sedis</taxon>
        <taxon>Zoopagomycota</taxon>
        <taxon>Kickxellomycotina</taxon>
        <taxon>Kickxellomycetes</taxon>
        <taxon>Kickxellales</taxon>
        <taxon>Kickxellaceae</taxon>
        <taxon>Coemansia</taxon>
    </lineage>
</organism>
<dbReference type="Proteomes" id="UP001150907">
    <property type="component" value="Unassembled WGS sequence"/>
</dbReference>
<evidence type="ECO:0000256" key="2">
    <source>
        <dbReference type="SAM" id="MobiDB-lite"/>
    </source>
</evidence>
<comment type="caution">
    <text evidence="3">The sequence shown here is derived from an EMBL/GenBank/DDBJ whole genome shotgun (WGS) entry which is preliminary data.</text>
</comment>
<feature type="region of interest" description="Disordered" evidence="2">
    <location>
        <begin position="59"/>
        <end position="118"/>
    </location>
</feature>
<dbReference type="AlphaFoldDB" id="A0A9W8EGC1"/>
<feature type="compositionally biased region" description="Basic and acidic residues" evidence="2">
    <location>
        <begin position="60"/>
        <end position="73"/>
    </location>
</feature>
<proteinExistence type="predicted"/>
<reference evidence="3" key="1">
    <citation type="submission" date="2022-07" db="EMBL/GenBank/DDBJ databases">
        <title>Phylogenomic reconstructions and comparative analyses of Kickxellomycotina fungi.</title>
        <authorList>
            <person name="Reynolds N.K."/>
            <person name="Stajich J.E."/>
            <person name="Barry K."/>
            <person name="Grigoriev I.V."/>
            <person name="Crous P."/>
            <person name="Smith M.E."/>
        </authorList>
    </citation>
    <scope>NUCLEOTIDE SEQUENCE</scope>
    <source>
        <strain evidence="3">IMI 214461</strain>
    </source>
</reference>